<evidence type="ECO:0000256" key="4">
    <source>
        <dbReference type="ARBA" id="ARBA00022692"/>
    </source>
</evidence>
<dbReference type="Pfam" id="PF00528">
    <property type="entry name" value="BPD_transp_1"/>
    <property type="match status" value="1"/>
</dbReference>
<evidence type="ECO:0000313" key="10">
    <source>
        <dbReference type="Proteomes" id="UP000250369"/>
    </source>
</evidence>
<keyword evidence="5 7" id="KW-1133">Transmembrane helix</keyword>
<dbReference type="EMBL" id="QMFB01000022">
    <property type="protein sequence ID" value="RAV16117.1"/>
    <property type="molecule type" value="Genomic_DNA"/>
</dbReference>
<feature type="transmembrane region" description="Helical" evidence="7">
    <location>
        <begin position="133"/>
        <end position="153"/>
    </location>
</feature>
<dbReference type="PANTHER" id="PTHR43227">
    <property type="entry name" value="BLL4140 PROTEIN"/>
    <property type="match status" value="1"/>
</dbReference>
<organism evidence="9 10">
    <name type="scientific">Paenibacillus contaminans</name>
    <dbReference type="NCBI Taxonomy" id="450362"/>
    <lineage>
        <taxon>Bacteria</taxon>
        <taxon>Bacillati</taxon>
        <taxon>Bacillota</taxon>
        <taxon>Bacilli</taxon>
        <taxon>Bacillales</taxon>
        <taxon>Paenibacillaceae</taxon>
        <taxon>Paenibacillus</taxon>
    </lineage>
</organism>
<dbReference type="InterPro" id="IPR000515">
    <property type="entry name" value="MetI-like"/>
</dbReference>
<dbReference type="RefSeq" id="WP_113034623.1">
    <property type="nucleotide sequence ID" value="NZ_QMFB01000022.1"/>
</dbReference>
<dbReference type="Gene3D" id="1.10.3720.10">
    <property type="entry name" value="MetI-like"/>
    <property type="match status" value="1"/>
</dbReference>
<dbReference type="CDD" id="cd06261">
    <property type="entry name" value="TM_PBP2"/>
    <property type="match status" value="1"/>
</dbReference>
<keyword evidence="4 7" id="KW-0812">Transmembrane</keyword>
<feature type="transmembrane region" description="Helical" evidence="7">
    <location>
        <begin position="282"/>
        <end position="307"/>
    </location>
</feature>
<dbReference type="PROSITE" id="PS50928">
    <property type="entry name" value="ABC_TM1"/>
    <property type="match status" value="1"/>
</dbReference>
<dbReference type="PANTHER" id="PTHR43227:SF11">
    <property type="entry name" value="BLL4140 PROTEIN"/>
    <property type="match status" value="1"/>
</dbReference>
<feature type="domain" description="ABC transmembrane type-1" evidence="8">
    <location>
        <begin position="87"/>
        <end position="303"/>
    </location>
</feature>
<feature type="transmembrane region" description="Helical" evidence="7">
    <location>
        <begin position="221"/>
        <end position="240"/>
    </location>
</feature>
<evidence type="ECO:0000256" key="3">
    <source>
        <dbReference type="ARBA" id="ARBA00022475"/>
    </source>
</evidence>
<gene>
    <name evidence="9" type="ORF">DQG23_29460</name>
</gene>
<evidence type="ECO:0000256" key="5">
    <source>
        <dbReference type="ARBA" id="ARBA00022989"/>
    </source>
</evidence>
<keyword evidence="6 7" id="KW-0472">Membrane</keyword>
<comment type="similarity">
    <text evidence="7">Belongs to the binding-protein-dependent transport system permease family.</text>
</comment>
<protein>
    <submittedName>
        <fullName evidence="9">Sugar ABC transporter permease</fullName>
    </submittedName>
</protein>
<dbReference type="Proteomes" id="UP000250369">
    <property type="component" value="Unassembled WGS sequence"/>
</dbReference>
<dbReference type="OrthoDB" id="9785836at2"/>
<keyword evidence="2 7" id="KW-0813">Transport</keyword>
<dbReference type="AlphaFoldDB" id="A0A329MFW4"/>
<proteinExistence type="inferred from homology"/>
<accession>A0A329MFW4</accession>
<feature type="transmembrane region" description="Helical" evidence="7">
    <location>
        <begin position="28"/>
        <end position="54"/>
    </location>
</feature>
<evidence type="ECO:0000313" key="9">
    <source>
        <dbReference type="EMBL" id="RAV16117.1"/>
    </source>
</evidence>
<dbReference type="InterPro" id="IPR050809">
    <property type="entry name" value="UgpAE/MalFG_permease"/>
</dbReference>
<dbReference type="GO" id="GO:0005886">
    <property type="term" value="C:plasma membrane"/>
    <property type="evidence" value="ECO:0007669"/>
    <property type="project" value="UniProtKB-SubCell"/>
</dbReference>
<feature type="transmembrane region" description="Helical" evidence="7">
    <location>
        <begin position="91"/>
        <end position="112"/>
    </location>
</feature>
<keyword evidence="10" id="KW-1185">Reference proteome</keyword>
<feature type="transmembrane region" description="Helical" evidence="7">
    <location>
        <begin position="173"/>
        <end position="200"/>
    </location>
</feature>
<evidence type="ECO:0000256" key="7">
    <source>
        <dbReference type="RuleBase" id="RU363032"/>
    </source>
</evidence>
<evidence type="ECO:0000256" key="6">
    <source>
        <dbReference type="ARBA" id="ARBA00023136"/>
    </source>
</evidence>
<dbReference type="GO" id="GO:0055085">
    <property type="term" value="P:transmembrane transport"/>
    <property type="evidence" value="ECO:0007669"/>
    <property type="project" value="InterPro"/>
</dbReference>
<comment type="subcellular location">
    <subcellularLocation>
        <location evidence="1 7">Cell membrane</location>
        <topology evidence="1 7">Multi-pass membrane protein</topology>
    </subcellularLocation>
</comment>
<comment type="caution">
    <text evidence="9">The sequence shown here is derived from an EMBL/GenBank/DDBJ whole genome shotgun (WGS) entry which is preliminary data.</text>
</comment>
<evidence type="ECO:0000256" key="1">
    <source>
        <dbReference type="ARBA" id="ARBA00004651"/>
    </source>
</evidence>
<reference evidence="9 10" key="1">
    <citation type="journal article" date="2009" name="Int. J. Syst. Evol. Microbiol.">
        <title>Paenibacillus contaminans sp. nov., isolated from a contaminated laboratory plate.</title>
        <authorList>
            <person name="Chou J.H."/>
            <person name="Lee J.H."/>
            <person name="Lin M.C."/>
            <person name="Chang P.S."/>
            <person name="Arun A.B."/>
            <person name="Young C.C."/>
            <person name="Chen W.M."/>
        </authorList>
    </citation>
    <scope>NUCLEOTIDE SEQUENCE [LARGE SCALE GENOMIC DNA]</scope>
    <source>
        <strain evidence="9 10">CKOBP-6</strain>
    </source>
</reference>
<name>A0A329MFW4_9BACL</name>
<dbReference type="SUPFAM" id="SSF161098">
    <property type="entry name" value="MetI-like"/>
    <property type="match status" value="1"/>
</dbReference>
<evidence type="ECO:0000256" key="2">
    <source>
        <dbReference type="ARBA" id="ARBA00022448"/>
    </source>
</evidence>
<dbReference type="InterPro" id="IPR035906">
    <property type="entry name" value="MetI-like_sf"/>
</dbReference>
<evidence type="ECO:0000259" key="8">
    <source>
        <dbReference type="PROSITE" id="PS50928"/>
    </source>
</evidence>
<sequence length="315" mass="35176">MRSAVAAAKKGARTNPGRIRLWKSNVPLWVMFLPVLIYFILFKYLPMGGIVIAFKDYHFREGIWNSPWAGFKHFEMLWSSPDFMKVLRNTIVISVVGFAIGFPFPILLAVLLNEIRKRWYKKIVQTLIYLPHFLSMVIVTGIVITVFSSGGAVNELAQTLLGRDEPIPFLYKIPTWLGVYFGSGVWQEAGFSAIIYLAALSSVDPSLYEAAAMDGAPKWKQIWHITLPGIRSTIVVMFILQMGKLIDVGFDKVYMLSNPAVSQISDVISTYVYRVGLQGGQFSFTAAVGLFESVIGLVLVLGANAMARKFDQGLF</sequence>
<keyword evidence="3" id="KW-1003">Cell membrane</keyword>